<dbReference type="AlphaFoldDB" id="T2KLD4"/>
<keyword evidence="2" id="KW-1185">Reference proteome</keyword>
<protein>
    <submittedName>
        <fullName evidence="1">Uncharacterized protein</fullName>
    </submittedName>
</protein>
<accession>T2KLD4</accession>
<evidence type="ECO:0000313" key="1">
    <source>
        <dbReference type="EMBL" id="CDF79246.1"/>
    </source>
</evidence>
<evidence type="ECO:0000313" key="2">
    <source>
        <dbReference type="Proteomes" id="UP000016160"/>
    </source>
</evidence>
<name>T2KLD4_FORAG</name>
<reference evidence="1 2" key="1">
    <citation type="journal article" date="2013" name="Appl. Environ. Microbiol.">
        <title>The genome of the alga-associated marine flavobacterium Formosa agariphila KMM 3901T reveals a broad potential for degradation of algal polysaccharides.</title>
        <authorList>
            <person name="Mann A.J."/>
            <person name="Hahnke R.L."/>
            <person name="Huang S."/>
            <person name="Werner J."/>
            <person name="Xing P."/>
            <person name="Barbeyron T."/>
            <person name="Huettel B."/>
            <person name="Stueber K."/>
            <person name="Reinhardt R."/>
            <person name="Harder J."/>
            <person name="Gloeckner F.O."/>
            <person name="Amann R.I."/>
            <person name="Teeling H."/>
        </authorList>
    </citation>
    <scope>NUCLEOTIDE SEQUENCE [LARGE SCALE GENOMIC DNA]</scope>
    <source>
        <strain evidence="2">DSM 15362 / KCTC 12365 / LMG 23005 / KMM 3901</strain>
    </source>
</reference>
<dbReference type="PATRIC" id="fig|1347342.6.peg.1542"/>
<proteinExistence type="predicted"/>
<gene>
    <name evidence="1" type="ORF">BN863_15340</name>
</gene>
<dbReference type="EMBL" id="HG315671">
    <property type="protein sequence ID" value="CDF79246.1"/>
    <property type="molecule type" value="Genomic_DNA"/>
</dbReference>
<dbReference type="Proteomes" id="UP000016160">
    <property type="component" value="Chromosome"/>
</dbReference>
<organism evidence="1 2">
    <name type="scientific">Formosa agariphila (strain DSM 15362 / KCTC 12365 / LMG 23005 / KMM 3901 / M-2Alg 35-1)</name>
    <dbReference type="NCBI Taxonomy" id="1347342"/>
    <lineage>
        <taxon>Bacteria</taxon>
        <taxon>Pseudomonadati</taxon>
        <taxon>Bacteroidota</taxon>
        <taxon>Flavobacteriia</taxon>
        <taxon>Flavobacteriales</taxon>
        <taxon>Flavobacteriaceae</taxon>
        <taxon>Formosa</taxon>
    </lineage>
</organism>
<dbReference type="STRING" id="1347342.BN863_15340"/>
<dbReference type="HOGENOM" id="CLU_3251900_0_0_10"/>
<sequence>MNVFKVKIVIWIDYHTNHPDSQSFLLKKLDFITKNHVALRVI</sequence>